<sequence length="357" mass="38955">MDSHERRKLIEEIRSPSPSTAASLLSSFVLTPQDLCSSPSFWLLFMMLFFSWQSVLVAAYMWKIVPFAFIHKVPPGTFMDTAERNLLPATSFTEGLSSWQAVTDLQLSTIAPSPSTAASLLSSFVLTPQDLCSSPSFWLLFMMLFFSWQSVLVAAYMWKIVPFAFIHKVQPGTFMDTAERNLLPATSFTEGLSSWQAVTDLQLSTIGAVAGALCVAGRLVWGYIGNKAGNKRAMIIMNICMAALLITFMNSSMTSPRNFAIWLALLNACHGGLFSLLPSLTSDLFGHKNFGPVFSLLFAARLCAAACICVLTKVVLELTDGVTLCMTLAGCHVLCAGLALAFHPTEALPNPYKLVMT</sequence>
<evidence type="ECO:0000256" key="1">
    <source>
        <dbReference type="ARBA" id="ARBA00004141"/>
    </source>
</evidence>
<keyword evidence="3 6" id="KW-0812">Transmembrane</keyword>
<evidence type="ECO:0000256" key="4">
    <source>
        <dbReference type="ARBA" id="ARBA00022989"/>
    </source>
</evidence>
<comment type="subcellular location">
    <subcellularLocation>
        <location evidence="1">Membrane</location>
        <topology evidence="1">Multi-pass membrane protein</topology>
    </subcellularLocation>
</comment>
<dbReference type="PANTHER" id="PTHR43385:SF1">
    <property type="entry name" value="RIBOFLAVIN TRANSPORTER RIBJ"/>
    <property type="match status" value="1"/>
</dbReference>
<dbReference type="Gene3D" id="1.20.1250.20">
    <property type="entry name" value="MFS general substrate transporter like domains"/>
    <property type="match status" value="1"/>
</dbReference>
<dbReference type="VEuPathDB" id="ToxoDB:EMH_0062430"/>
<feature type="transmembrane region" description="Helical" evidence="6">
    <location>
        <begin position="137"/>
        <end position="158"/>
    </location>
</feature>
<accession>U6K3M5</accession>
<keyword evidence="8" id="KW-1185">Reference proteome</keyword>
<dbReference type="OrthoDB" id="410267at2759"/>
<feature type="transmembrane region" description="Helical" evidence="6">
    <location>
        <begin position="259"/>
        <end position="281"/>
    </location>
</feature>
<keyword evidence="5 6" id="KW-0472">Membrane</keyword>
<gene>
    <name evidence="7" type="ORF">EMH_0062430</name>
</gene>
<proteinExistence type="predicted"/>
<evidence type="ECO:0000256" key="3">
    <source>
        <dbReference type="ARBA" id="ARBA00022692"/>
    </source>
</evidence>
<reference evidence="7" key="1">
    <citation type="submission" date="2013-10" db="EMBL/GenBank/DDBJ databases">
        <title>Genomic analysis of the causative agents of coccidiosis in chickens.</title>
        <authorList>
            <person name="Reid A.J."/>
            <person name="Blake D."/>
            <person name="Billington K."/>
            <person name="Browne H."/>
            <person name="Dunn M."/>
            <person name="Hung S."/>
            <person name="Kawahara F."/>
            <person name="Miranda-Saavedra D."/>
            <person name="Mourier T."/>
            <person name="Nagra H."/>
            <person name="Otto T.D."/>
            <person name="Rawlings N."/>
            <person name="Sanchez A."/>
            <person name="Sanders M."/>
            <person name="Subramaniam C."/>
            <person name="Tay Y."/>
            <person name="Dear P."/>
            <person name="Doerig C."/>
            <person name="Gruber A."/>
            <person name="Parkinson J."/>
            <person name="Shirley M."/>
            <person name="Wan K.L."/>
            <person name="Berriman M."/>
            <person name="Tomley F."/>
            <person name="Pain A."/>
        </authorList>
    </citation>
    <scope>NUCLEOTIDE SEQUENCE [LARGE SCALE GENOMIC DNA]</scope>
    <source>
        <strain evidence="7">Houghton</strain>
    </source>
</reference>
<feature type="transmembrane region" description="Helical" evidence="6">
    <location>
        <begin position="201"/>
        <end position="221"/>
    </location>
</feature>
<feature type="transmembrane region" description="Helical" evidence="6">
    <location>
        <begin position="233"/>
        <end position="253"/>
    </location>
</feature>
<keyword evidence="4 6" id="KW-1133">Transmembrane helix</keyword>
<dbReference type="InterPro" id="IPR036259">
    <property type="entry name" value="MFS_trans_sf"/>
</dbReference>
<evidence type="ECO:0000313" key="7">
    <source>
        <dbReference type="EMBL" id="CDJ30922.1"/>
    </source>
</evidence>
<dbReference type="GO" id="GO:0016020">
    <property type="term" value="C:membrane"/>
    <property type="evidence" value="ECO:0007669"/>
    <property type="project" value="UniProtKB-SubCell"/>
</dbReference>
<evidence type="ECO:0000256" key="6">
    <source>
        <dbReference type="SAM" id="Phobius"/>
    </source>
</evidence>
<keyword evidence="2" id="KW-0813">Transport</keyword>
<dbReference type="Proteomes" id="UP000030744">
    <property type="component" value="Unassembled WGS sequence"/>
</dbReference>
<dbReference type="InterPro" id="IPR052983">
    <property type="entry name" value="MFS_Riboflavin_Transporter"/>
</dbReference>
<name>U6K3M5_9EIME</name>
<feature type="transmembrane region" description="Helical" evidence="6">
    <location>
        <begin position="321"/>
        <end position="342"/>
    </location>
</feature>
<dbReference type="RefSeq" id="XP_013353487.1">
    <property type="nucleotide sequence ID" value="XM_013498033.1"/>
</dbReference>
<feature type="transmembrane region" description="Helical" evidence="6">
    <location>
        <begin position="293"/>
        <end position="315"/>
    </location>
</feature>
<feature type="transmembrane region" description="Helical" evidence="6">
    <location>
        <begin position="41"/>
        <end position="62"/>
    </location>
</feature>
<dbReference type="AlphaFoldDB" id="U6K3M5"/>
<evidence type="ECO:0000256" key="2">
    <source>
        <dbReference type="ARBA" id="ARBA00022448"/>
    </source>
</evidence>
<evidence type="ECO:0000256" key="5">
    <source>
        <dbReference type="ARBA" id="ARBA00023136"/>
    </source>
</evidence>
<evidence type="ECO:0000313" key="8">
    <source>
        <dbReference type="Proteomes" id="UP000030744"/>
    </source>
</evidence>
<reference evidence="7" key="2">
    <citation type="submission" date="2013-10" db="EMBL/GenBank/DDBJ databases">
        <authorList>
            <person name="Aslett M."/>
        </authorList>
    </citation>
    <scope>NUCLEOTIDE SEQUENCE [LARGE SCALE GENOMIC DNA]</scope>
    <source>
        <strain evidence="7">Houghton</strain>
    </source>
</reference>
<dbReference type="GeneID" id="25380840"/>
<dbReference type="SUPFAM" id="SSF103473">
    <property type="entry name" value="MFS general substrate transporter"/>
    <property type="match status" value="1"/>
</dbReference>
<protein>
    <submittedName>
        <fullName evidence="7">Uncharacterized protein</fullName>
    </submittedName>
</protein>
<dbReference type="EMBL" id="HG682892">
    <property type="protein sequence ID" value="CDJ30922.1"/>
    <property type="molecule type" value="Genomic_DNA"/>
</dbReference>
<organism evidence="7 8">
    <name type="scientific">Eimeria mitis</name>
    <dbReference type="NCBI Taxonomy" id="44415"/>
    <lineage>
        <taxon>Eukaryota</taxon>
        <taxon>Sar</taxon>
        <taxon>Alveolata</taxon>
        <taxon>Apicomplexa</taxon>
        <taxon>Conoidasida</taxon>
        <taxon>Coccidia</taxon>
        <taxon>Eucoccidiorida</taxon>
        <taxon>Eimeriorina</taxon>
        <taxon>Eimeriidae</taxon>
        <taxon>Eimeria</taxon>
    </lineage>
</organism>
<dbReference type="PANTHER" id="PTHR43385">
    <property type="entry name" value="RIBOFLAVIN TRANSPORTER RIBJ"/>
    <property type="match status" value="1"/>
</dbReference>